<keyword evidence="1 4" id="KW-0812">Transmembrane</keyword>
<dbReference type="InterPro" id="IPR047200">
    <property type="entry name" value="MFS_YcaD-like"/>
</dbReference>
<feature type="transmembrane region" description="Helical" evidence="4">
    <location>
        <begin position="98"/>
        <end position="120"/>
    </location>
</feature>
<dbReference type="CDD" id="cd17477">
    <property type="entry name" value="MFS_YcaD_like"/>
    <property type="match status" value="1"/>
</dbReference>
<reference evidence="6 7" key="1">
    <citation type="submission" date="2018-11" db="EMBL/GenBank/DDBJ databases">
        <title>Genomic Encyclopedia of Type Strains, Phase IV (KMG-IV): sequencing the most valuable type-strain genomes for metagenomic binning, comparative biology and taxonomic classification.</title>
        <authorList>
            <person name="Goeker M."/>
        </authorList>
    </citation>
    <scope>NUCLEOTIDE SEQUENCE [LARGE SCALE GENOMIC DNA]</scope>
    <source>
        <strain evidence="6 7">DSM 104731</strain>
    </source>
</reference>
<feature type="transmembrane region" description="Helical" evidence="4">
    <location>
        <begin position="132"/>
        <end position="152"/>
    </location>
</feature>
<feature type="transmembrane region" description="Helical" evidence="4">
    <location>
        <begin position="238"/>
        <end position="257"/>
    </location>
</feature>
<evidence type="ECO:0000259" key="5">
    <source>
        <dbReference type="PROSITE" id="PS50850"/>
    </source>
</evidence>
<feature type="transmembrane region" description="Helical" evidence="4">
    <location>
        <begin position="264"/>
        <end position="283"/>
    </location>
</feature>
<dbReference type="EMBL" id="RKQK01000001">
    <property type="protein sequence ID" value="RPE71212.1"/>
    <property type="molecule type" value="Genomic_DNA"/>
</dbReference>
<dbReference type="PANTHER" id="PTHR23521:SF3">
    <property type="entry name" value="MFS TRANSPORTER"/>
    <property type="match status" value="1"/>
</dbReference>
<keyword evidence="2 4" id="KW-1133">Transmembrane helix</keyword>
<gene>
    <name evidence="6" type="ORF">EDD53_0326</name>
</gene>
<dbReference type="RefSeq" id="WP_123791448.1">
    <property type="nucleotide sequence ID" value="NZ_RKQK01000001.1"/>
</dbReference>
<dbReference type="PANTHER" id="PTHR23521">
    <property type="entry name" value="TRANSPORTER MFS SUPERFAMILY"/>
    <property type="match status" value="1"/>
</dbReference>
<dbReference type="GO" id="GO:0022857">
    <property type="term" value="F:transmembrane transporter activity"/>
    <property type="evidence" value="ECO:0007669"/>
    <property type="project" value="InterPro"/>
</dbReference>
<keyword evidence="7" id="KW-1185">Reference proteome</keyword>
<dbReference type="Proteomes" id="UP000269689">
    <property type="component" value="Unassembled WGS sequence"/>
</dbReference>
<dbReference type="InterPro" id="IPR036259">
    <property type="entry name" value="MFS_trans_sf"/>
</dbReference>
<comment type="caution">
    <text evidence="6">The sequence shown here is derived from an EMBL/GenBank/DDBJ whole genome shotgun (WGS) entry which is preliminary data.</text>
</comment>
<feature type="transmembrane region" description="Helical" evidence="4">
    <location>
        <begin position="198"/>
        <end position="226"/>
    </location>
</feature>
<proteinExistence type="predicted"/>
<dbReference type="OrthoDB" id="9810614at2"/>
<dbReference type="AlphaFoldDB" id="A0A3N4UKT5"/>
<feature type="domain" description="Major facilitator superfamily (MFS) profile" evidence="5">
    <location>
        <begin position="1"/>
        <end position="377"/>
    </location>
</feature>
<organism evidence="6 7">
    <name type="scientific">Pacificibacter maritimus</name>
    <dbReference type="NCBI Taxonomy" id="762213"/>
    <lineage>
        <taxon>Bacteria</taxon>
        <taxon>Pseudomonadati</taxon>
        <taxon>Pseudomonadota</taxon>
        <taxon>Alphaproteobacteria</taxon>
        <taxon>Rhodobacterales</taxon>
        <taxon>Roseobacteraceae</taxon>
        <taxon>Pacificibacter</taxon>
    </lineage>
</organism>
<feature type="transmembrane region" description="Helical" evidence="4">
    <location>
        <begin position="40"/>
        <end position="61"/>
    </location>
</feature>
<evidence type="ECO:0000313" key="7">
    <source>
        <dbReference type="Proteomes" id="UP000269689"/>
    </source>
</evidence>
<dbReference type="InterPro" id="IPR011701">
    <property type="entry name" value="MFS"/>
</dbReference>
<accession>A0A3N4UKT5</accession>
<dbReference type="Gene3D" id="1.20.1250.20">
    <property type="entry name" value="MFS general substrate transporter like domains"/>
    <property type="match status" value="2"/>
</dbReference>
<evidence type="ECO:0000256" key="2">
    <source>
        <dbReference type="ARBA" id="ARBA00022989"/>
    </source>
</evidence>
<feature type="transmembrane region" description="Helical" evidence="4">
    <location>
        <begin position="289"/>
        <end position="310"/>
    </location>
</feature>
<feature type="transmembrane region" description="Helical" evidence="4">
    <location>
        <begin position="73"/>
        <end position="92"/>
    </location>
</feature>
<dbReference type="InterPro" id="IPR020846">
    <property type="entry name" value="MFS_dom"/>
</dbReference>
<dbReference type="PROSITE" id="PS50850">
    <property type="entry name" value="MFS"/>
    <property type="match status" value="1"/>
</dbReference>
<protein>
    <submittedName>
        <fullName evidence="6">Sugar phosphate permease</fullName>
    </submittedName>
</protein>
<dbReference type="SUPFAM" id="SSF103473">
    <property type="entry name" value="MFS general substrate transporter"/>
    <property type="match status" value="1"/>
</dbReference>
<dbReference type="Pfam" id="PF07690">
    <property type="entry name" value="MFS_1"/>
    <property type="match status" value="2"/>
</dbReference>
<keyword evidence="3 4" id="KW-0472">Membrane</keyword>
<evidence type="ECO:0000313" key="6">
    <source>
        <dbReference type="EMBL" id="RPE71212.1"/>
    </source>
</evidence>
<evidence type="ECO:0000256" key="4">
    <source>
        <dbReference type="SAM" id="Phobius"/>
    </source>
</evidence>
<evidence type="ECO:0000256" key="1">
    <source>
        <dbReference type="ARBA" id="ARBA00022692"/>
    </source>
</evidence>
<feature type="transmembrane region" description="Helical" evidence="4">
    <location>
        <begin position="158"/>
        <end position="177"/>
    </location>
</feature>
<feature type="transmembrane region" description="Helical" evidence="4">
    <location>
        <begin position="322"/>
        <end position="347"/>
    </location>
</feature>
<feature type="transmembrane region" description="Helical" evidence="4">
    <location>
        <begin position="353"/>
        <end position="372"/>
    </location>
</feature>
<dbReference type="GO" id="GO:0005886">
    <property type="term" value="C:plasma membrane"/>
    <property type="evidence" value="ECO:0007669"/>
    <property type="project" value="TreeGrafter"/>
</dbReference>
<sequence>MGQVLASSSALLLGMLFLMIGNGLQGSLLGVRGDIEGFSTLSISIVMSGYFLGFLGGSQIAPRLIKRVGHVRVFAALASFISAALIIFPTFADPWVWTILRIILGFCFSGVYVTAESWLNNTSTNEQRGKTLSAYMLVQMVGMVIAQGILAFGEPSGYILFIIPSVLVSISFAPILLSVSPMPPFETSKPMTLRQLFVISPLGCVGMFLIGGIFSAQMGMASVYAIQTGFSLAEVSSLIAALFVGAVVFQIPIGWLSDRLDRRLVISCVAGVGGFVCLIGTIFGANQYMALGVAFLAGGMVNPLYSLMIAHTNDYLEPEDMAASSGGLIFINGVGAVGGPIIAGWLMSVFGTPAYWVLQAVLLMGIASYAGWRMTRREAIAVEDTSAYVAVMASATPVASEVAQEWAIEQAADEALENAEAEAQAGGS</sequence>
<name>A0A3N4UKT5_9RHOB</name>
<evidence type="ECO:0000256" key="3">
    <source>
        <dbReference type="ARBA" id="ARBA00023136"/>
    </source>
</evidence>